<feature type="region of interest" description="Disordered" evidence="1">
    <location>
        <begin position="1"/>
        <end position="49"/>
    </location>
</feature>
<feature type="region of interest" description="Disordered" evidence="1">
    <location>
        <begin position="215"/>
        <end position="256"/>
    </location>
</feature>
<feature type="compositionally biased region" description="Polar residues" evidence="1">
    <location>
        <begin position="220"/>
        <end position="236"/>
    </location>
</feature>
<feature type="region of interest" description="Disordered" evidence="1">
    <location>
        <begin position="61"/>
        <end position="93"/>
    </location>
</feature>
<dbReference type="GeneID" id="25297162"/>
<dbReference type="AlphaFoldDB" id="A0A0D2IDP5"/>
<reference evidence="2 3" key="1">
    <citation type="submission" date="2015-01" db="EMBL/GenBank/DDBJ databases">
        <title>The Genome Sequence of Rhinocladiella mackenzie CBS 650.93.</title>
        <authorList>
            <consortium name="The Broad Institute Genomics Platform"/>
            <person name="Cuomo C."/>
            <person name="de Hoog S."/>
            <person name="Gorbushina A."/>
            <person name="Stielow B."/>
            <person name="Teixiera M."/>
            <person name="Abouelleil A."/>
            <person name="Chapman S.B."/>
            <person name="Priest M."/>
            <person name="Young S.K."/>
            <person name="Wortman J."/>
            <person name="Nusbaum C."/>
            <person name="Birren B."/>
        </authorList>
    </citation>
    <scope>NUCLEOTIDE SEQUENCE [LARGE SCALE GENOMIC DNA]</scope>
    <source>
        <strain evidence="2 3">CBS 650.93</strain>
    </source>
</reference>
<feature type="compositionally biased region" description="Acidic residues" evidence="1">
    <location>
        <begin position="515"/>
        <end position="543"/>
    </location>
</feature>
<proteinExistence type="predicted"/>
<protein>
    <submittedName>
        <fullName evidence="2">Uncharacterized protein</fullName>
    </submittedName>
</protein>
<feature type="compositionally biased region" description="Low complexity" evidence="1">
    <location>
        <begin position="410"/>
        <end position="422"/>
    </location>
</feature>
<keyword evidence="3" id="KW-1185">Reference proteome</keyword>
<gene>
    <name evidence="2" type="ORF">Z518_09091</name>
</gene>
<feature type="compositionally biased region" description="Polar residues" evidence="1">
    <location>
        <begin position="67"/>
        <end position="88"/>
    </location>
</feature>
<dbReference type="Proteomes" id="UP000053617">
    <property type="component" value="Unassembled WGS sequence"/>
</dbReference>
<sequence length="575" mass="62821">MSKGRGAATMGTFQPVPPGAMTGSGMGGKPPNDPNDPRNPWNPPNEHYVPTTTLHQKLLEKMKELTQSKPGKPCSTTRWSHTPQQSDPPLSAKQWRRLYRETPTSYRDRQVRSLLSRPIARELEYWGDRNFKNNHNHLGGAMGYTTGYIEDKPCDHCRDSANMTSQKEPVFPECVSALRYPDRDEPNPEFLLRGGCATCYLKGTTCSLSAGRRGYDEPISSPNPNVQPASAPTPQRRSQRKRVMSPAVSPDDDARGAIQIRRTVQGEDTSALFTPDRQGQTSGPGVLAFAGDVEGERLEFRAPAFRTNDERTQFYARVVAEAARALNDPDYTPGQIQYRRISPPRSRSAAAPHASRVRHEVPPSTPSRAPQSVSDPRGVFRQGAARPQQAIRAQELALQAGYTVWHDPNYEPTPATPTAYPYDVPPPRSQSGRVPPAAQMPRSVSNVSMKGVEHEGSPGGSSTGLPPSVSGNRHRSLVRRSASRESSAGLPPQLGGFGQTSRRGSQGGRGALQSIEDEFADDGLDLGIDVGDDVAREDDEDENLQSSQHTQHSSRSRRSAPSRKSGASKRSKGGR</sequence>
<dbReference type="VEuPathDB" id="FungiDB:Z518_09091"/>
<evidence type="ECO:0000313" key="2">
    <source>
        <dbReference type="EMBL" id="KIX01366.1"/>
    </source>
</evidence>
<feature type="compositionally biased region" description="Basic residues" evidence="1">
    <location>
        <begin position="552"/>
        <end position="575"/>
    </location>
</feature>
<name>A0A0D2IDP5_9EURO</name>
<organism evidence="2 3">
    <name type="scientific">Rhinocladiella mackenziei CBS 650.93</name>
    <dbReference type="NCBI Taxonomy" id="1442369"/>
    <lineage>
        <taxon>Eukaryota</taxon>
        <taxon>Fungi</taxon>
        <taxon>Dikarya</taxon>
        <taxon>Ascomycota</taxon>
        <taxon>Pezizomycotina</taxon>
        <taxon>Eurotiomycetes</taxon>
        <taxon>Chaetothyriomycetidae</taxon>
        <taxon>Chaetothyriales</taxon>
        <taxon>Herpotrichiellaceae</taxon>
        <taxon>Rhinocladiella</taxon>
    </lineage>
</organism>
<dbReference type="EMBL" id="KN847481">
    <property type="protein sequence ID" value="KIX01366.1"/>
    <property type="molecule type" value="Genomic_DNA"/>
</dbReference>
<accession>A0A0D2IDP5</accession>
<evidence type="ECO:0000313" key="3">
    <source>
        <dbReference type="Proteomes" id="UP000053617"/>
    </source>
</evidence>
<dbReference type="Pfam" id="PF12511">
    <property type="entry name" value="DUF3716"/>
    <property type="match status" value="1"/>
</dbReference>
<feature type="compositionally biased region" description="Low complexity" evidence="1">
    <location>
        <begin position="339"/>
        <end position="354"/>
    </location>
</feature>
<dbReference type="InterPro" id="IPR022190">
    <property type="entry name" value="DUF3716"/>
</dbReference>
<dbReference type="HOGENOM" id="CLU_474193_0_0_1"/>
<feature type="region of interest" description="Disordered" evidence="1">
    <location>
        <begin position="328"/>
        <end position="388"/>
    </location>
</feature>
<feature type="region of interest" description="Disordered" evidence="1">
    <location>
        <begin position="408"/>
        <end position="575"/>
    </location>
</feature>
<feature type="compositionally biased region" description="Polar residues" evidence="1">
    <location>
        <begin position="266"/>
        <end position="283"/>
    </location>
</feature>
<dbReference type="RefSeq" id="XP_013268502.1">
    <property type="nucleotide sequence ID" value="XM_013413048.1"/>
</dbReference>
<feature type="region of interest" description="Disordered" evidence="1">
    <location>
        <begin position="265"/>
        <end position="284"/>
    </location>
</feature>
<evidence type="ECO:0000256" key="1">
    <source>
        <dbReference type="SAM" id="MobiDB-lite"/>
    </source>
</evidence>